<dbReference type="Proteomes" id="UP000774617">
    <property type="component" value="Unassembled WGS sequence"/>
</dbReference>
<name>A0ABQ8G7Q2_9PEZI</name>
<evidence type="ECO:0000313" key="1">
    <source>
        <dbReference type="EMBL" id="KAH7047430.1"/>
    </source>
</evidence>
<accession>A0ABQ8G7Q2</accession>
<gene>
    <name evidence="1" type="ORF">B0J12DRAFT_741347</name>
</gene>
<reference evidence="1 2" key="1">
    <citation type="journal article" date="2021" name="Nat. Commun.">
        <title>Genetic determinants of endophytism in the Arabidopsis root mycobiome.</title>
        <authorList>
            <person name="Mesny F."/>
            <person name="Miyauchi S."/>
            <person name="Thiergart T."/>
            <person name="Pickel B."/>
            <person name="Atanasova L."/>
            <person name="Karlsson M."/>
            <person name="Huettel B."/>
            <person name="Barry K.W."/>
            <person name="Haridas S."/>
            <person name="Chen C."/>
            <person name="Bauer D."/>
            <person name="Andreopoulos W."/>
            <person name="Pangilinan J."/>
            <person name="LaButti K."/>
            <person name="Riley R."/>
            <person name="Lipzen A."/>
            <person name="Clum A."/>
            <person name="Drula E."/>
            <person name="Henrissat B."/>
            <person name="Kohler A."/>
            <person name="Grigoriev I.V."/>
            <person name="Martin F.M."/>
            <person name="Hacquard S."/>
        </authorList>
    </citation>
    <scope>NUCLEOTIDE SEQUENCE [LARGE SCALE GENOMIC DNA]</scope>
    <source>
        <strain evidence="1 2">MPI-SDFR-AT-0080</strain>
    </source>
</reference>
<protein>
    <submittedName>
        <fullName evidence="1">Uncharacterized protein</fullName>
    </submittedName>
</protein>
<proteinExistence type="predicted"/>
<evidence type="ECO:0000313" key="2">
    <source>
        <dbReference type="Proteomes" id="UP000774617"/>
    </source>
</evidence>
<comment type="caution">
    <text evidence="1">The sequence shown here is derived from an EMBL/GenBank/DDBJ whole genome shotgun (WGS) entry which is preliminary data.</text>
</comment>
<dbReference type="EMBL" id="JAGTJR010000016">
    <property type="protein sequence ID" value="KAH7047430.1"/>
    <property type="molecule type" value="Genomic_DNA"/>
</dbReference>
<organism evidence="1 2">
    <name type="scientific">Macrophomina phaseolina</name>
    <dbReference type="NCBI Taxonomy" id="35725"/>
    <lineage>
        <taxon>Eukaryota</taxon>
        <taxon>Fungi</taxon>
        <taxon>Dikarya</taxon>
        <taxon>Ascomycota</taxon>
        <taxon>Pezizomycotina</taxon>
        <taxon>Dothideomycetes</taxon>
        <taxon>Dothideomycetes incertae sedis</taxon>
        <taxon>Botryosphaeriales</taxon>
        <taxon>Botryosphaeriaceae</taxon>
        <taxon>Macrophomina</taxon>
    </lineage>
</organism>
<sequence length="162" mass="18016">MDEVKDREKAPNNFQITGSKASLLNPLLRSTIHIANAPTPTPITPETVVLILHHARPSAAPFPAALLASLDPADWTYFEFHENMAARMDPHAGGLHELVFDRTPLGDEWTCFFAGASPQEMREFRTKGLWERHPTKPALWKYAEQAGNMVALTGKRSCARGK</sequence>
<keyword evidence="2" id="KW-1185">Reference proteome</keyword>